<evidence type="ECO:0000256" key="1">
    <source>
        <dbReference type="ARBA" id="ARBA00022729"/>
    </source>
</evidence>
<evidence type="ECO:0000313" key="3">
    <source>
        <dbReference type="Proteomes" id="UP000242444"/>
    </source>
</evidence>
<sequence length="280" mass="29059">MTAVPASANADVVTEVSEADRAAAVDYWTPERIKQLGADERLAPAEKIATEWEGAPPPGLGRLLYTSEPGADGSCTATVVPSPTNDVAFTAGHCLNGGLMPDDTPVNITNVVFAPAFDDGTAPHGIFPVRAFAWPDTYGGPMASADDDAVIAVDPVDGKHVADLVGTQDISFDEVPSPVDSTIVGYPVSRLARGESPVSCALPATFRSNSVYSSWRSDCDMAGGSSGGPWLRDFDPATGKGTIFSVTSKGTVNSDGTTEDLNSAAFTDAVRGLYERSGQL</sequence>
<dbReference type="InterPro" id="IPR043504">
    <property type="entry name" value="Peptidase_S1_PA_chymotrypsin"/>
</dbReference>
<dbReference type="OrthoDB" id="5121599at2"/>
<proteinExistence type="predicted"/>
<dbReference type="AlphaFoldDB" id="A0A263D433"/>
<evidence type="ECO:0008006" key="4">
    <source>
        <dbReference type="Google" id="ProtNLM"/>
    </source>
</evidence>
<keyword evidence="3" id="KW-1185">Reference proteome</keyword>
<name>A0A263D433_9PSEU</name>
<accession>A0A263D433</accession>
<organism evidence="2 3">
    <name type="scientific">Amycolatopsis antarctica</name>
    <dbReference type="NCBI Taxonomy" id="1854586"/>
    <lineage>
        <taxon>Bacteria</taxon>
        <taxon>Bacillati</taxon>
        <taxon>Actinomycetota</taxon>
        <taxon>Actinomycetes</taxon>
        <taxon>Pseudonocardiales</taxon>
        <taxon>Pseudonocardiaceae</taxon>
        <taxon>Amycolatopsis</taxon>
    </lineage>
</organism>
<keyword evidence="1" id="KW-0732">Signal</keyword>
<reference evidence="2 3" key="1">
    <citation type="submission" date="2017-07" db="EMBL/GenBank/DDBJ databases">
        <title>Amycolatopsis antarcticus sp. nov., isolated from the surface of an Antarcticus brown macroalga.</title>
        <authorList>
            <person name="Wang J."/>
            <person name="Leiva S."/>
            <person name="Huang J."/>
            <person name="Huang Y."/>
        </authorList>
    </citation>
    <scope>NUCLEOTIDE SEQUENCE [LARGE SCALE GENOMIC DNA]</scope>
    <source>
        <strain evidence="2 3">AU-G6</strain>
    </source>
</reference>
<dbReference type="InterPro" id="IPR050966">
    <property type="entry name" value="Glutamyl_endopeptidase"/>
</dbReference>
<dbReference type="Proteomes" id="UP000242444">
    <property type="component" value="Unassembled WGS sequence"/>
</dbReference>
<comment type="caution">
    <text evidence="2">The sequence shown here is derived from an EMBL/GenBank/DDBJ whole genome shotgun (WGS) entry which is preliminary data.</text>
</comment>
<dbReference type="PANTHER" id="PTHR15462">
    <property type="entry name" value="SERINE PROTEASE"/>
    <property type="match status" value="1"/>
</dbReference>
<protein>
    <recommendedName>
        <fullName evidence="4">Serine protease</fullName>
    </recommendedName>
</protein>
<dbReference type="InParanoid" id="A0A263D433"/>
<dbReference type="SUPFAM" id="SSF50494">
    <property type="entry name" value="Trypsin-like serine proteases"/>
    <property type="match status" value="1"/>
</dbReference>
<gene>
    <name evidence="2" type="ORF">CFN78_16360</name>
</gene>
<dbReference type="Gene3D" id="2.40.10.10">
    <property type="entry name" value="Trypsin-like serine proteases"/>
    <property type="match status" value="2"/>
</dbReference>
<dbReference type="InterPro" id="IPR009003">
    <property type="entry name" value="Peptidase_S1_PA"/>
</dbReference>
<evidence type="ECO:0000313" key="2">
    <source>
        <dbReference type="EMBL" id="OZM72115.1"/>
    </source>
</evidence>
<dbReference type="EMBL" id="NKYE01000009">
    <property type="protein sequence ID" value="OZM72115.1"/>
    <property type="molecule type" value="Genomic_DNA"/>
</dbReference>